<dbReference type="Proteomes" id="UP001201873">
    <property type="component" value="Unassembled WGS sequence"/>
</dbReference>
<name>A0ABT0JWU6_9ACTN</name>
<dbReference type="GO" id="GO:0035595">
    <property type="term" value="F:N-acetylglucosaminylinositol deacetylase activity"/>
    <property type="evidence" value="ECO:0007669"/>
    <property type="project" value="UniProtKB-EC"/>
</dbReference>
<dbReference type="InterPro" id="IPR017810">
    <property type="entry name" value="Mycothiol_biosynthesis_MshB"/>
</dbReference>
<reference evidence="5 6" key="1">
    <citation type="submission" date="2022-04" db="EMBL/GenBank/DDBJ databases">
        <title>Genome diversity in the genus Frankia.</title>
        <authorList>
            <person name="Carlos-Shanley C."/>
            <person name="Hahn D."/>
        </authorList>
    </citation>
    <scope>NUCLEOTIDE SEQUENCE [LARGE SCALE GENOMIC DNA]</scope>
    <source>
        <strain evidence="5 6">Ag45/Mut15</strain>
    </source>
</reference>
<comment type="function">
    <text evidence="4">Catalyzes the deacetylation of 1D-myo-inositol 2-acetamido-2-deoxy-alpha-D-glucopyranoside (GlcNAc-Ins) in the mycothiol biosynthesis pathway.</text>
</comment>
<feature type="binding site" evidence="4">
    <location>
        <position position="9"/>
    </location>
    <ligand>
        <name>Zn(2+)</name>
        <dbReference type="ChEBI" id="CHEBI:29105"/>
    </ligand>
</feature>
<dbReference type="EC" id="3.5.1.103" evidence="4"/>
<evidence type="ECO:0000313" key="6">
    <source>
        <dbReference type="Proteomes" id="UP001201873"/>
    </source>
</evidence>
<dbReference type="Gene3D" id="3.40.50.10320">
    <property type="entry name" value="LmbE-like"/>
    <property type="match status" value="1"/>
</dbReference>
<dbReference type="InterPro" id="IPR024078">
    <property type="entry name" value="LmbE-like_dom_sf"/>
</dbReference>
<comment type="catalytic activity">
    <reaction evidence="4">
        <text>1D-myo-inositol 2-acetamido-2-deoxy-alpha-D-glucopyranoside + H2O = 1D-myo-inositol 2-amino-2-deoxy-alpha-D-glucopyranoside + acetate</text>
        <dbReference type="Rhea" id="RHEA:26180"/>
        <dbReference type="ChEBI" id="CHEBI:15377"/>
        <dbReference type="ChEBI" id="CHEBI:30089"/>
        <dbReference type="ChEBI" id="CHEBI:52442"/>
        <dbReference type="ChEBI" id="CHEBI:58886"/>
        <dbReference type="EC" id="3.5.1.103"/>
    </reaction>
</comment>
<protein>
    <recommendedName>
        <fullName evidence="4">1D-myo-inositol 2-acetamido-2-deoxy-alpha-D-glucopyranoside deacetylase</fullName>
        <shortName evidence="4">GlcNAc-Ins deacetylase</shortName>
        <ecNumber evidence="4">3.5.1.103</ecNumber>
    </recommendedName>
    <alternativeName>
        <fullName evidence="4">N-acetyl-1-D-myo-inositol-2-amino-2-deoxy-alpha-D-glucopyranoside deacetylase</fullName>
    </alternativeName>
</protein>
<dbReference type="PANTHER" id="PTHR12993">
    <property type="entry name" value="N-ACETYLGLUCOSAMINYL-PHOSPHATIDYLINOSITOL DE-N-ACETYLASE-RELATED"/>
    <property type="match status" value="1"/>
</dbReference>
<keyword evidence="3 4" id="KW-0862">Zinc</keyword>
<dbReference type="EMBL" id="JALKFT010000006">
    <property type="protein sequence ID" value="MCK9875667.1"/>
    <property type="molecule type" value="Genomic_DNA"/>
</dbReference>
<evidence type="ECO:0000256" key="1">
    <source>
        <dbReference type="ARBA" id="ARBA00022723"/>
    </source>
</evidence>
<accession>A0ABT0JWU6</accession>
<feature type="binding site" evidence="4">
    <location>
        <position position="142"/>
    </location>
    <ligand>
        <name>Zn(2+)</name>
        <dbReference type="ChEBI" id="CHEBI:29105"/>
    </ligand>
</feature>
<evidence type="ECO:0000256" key="3">
    <source>
        <dbReference type="ARBA" id="ARBA00022833"/>
    </source>
</evidence>
<feature type="binding site" evidence="4">
    <location>
        <position position="6"/>
    </location>
    <ligand>
        <name>Zn(2+)</name>
        <dbReference type="ChEBI" id="CHEBI:29105"/>
    </ligand>
</feature>
<dbReference type="NCBIfam" id="TIGR03445">
    <property type="entry name" value="mycothiol_MshB"/>
    <property type="match status" value="1"/>
</dbReference>
<keyword evidence="2 4" id="KW-0378">Hydrolase</keyword>
<gene>
    <name evidence="4 5" type="primary">mshB</name>
    <name evidence="5" type="ORF">MXD59_07760</name>
</gene>
<sequence length="294" mass="31440">MFVHAHPDDEVISTGIAIASYAAAPETSVTLVTCTLGEEGEVLVPELVNLRADLGDQLGGYRIGELAGSCAALGVTEHRFLGGPGRFRDSGMMGTPPNDHPRSLWQADLDEATAELVRIVREIRPHVLVSYDSFGSYGHPDHIRAHEVTARAFTDAADPSFAPGTGAPWQPAKRYETAMSRSQAVAGFEHFRDEATTDNPFAGLASVDDLPVRFVEDDAITTEITAAEPFLDAKIAAMRAHRTQMAVDGFFFALADGIGQRAWGTELFVLAAGERGPGATAHGREQDLLAGIDL</sequence>
<comment type="similarity">
    <text evidence="4">Belongs to the MshB deacetylase family.</text>
</comment>
<proteinExistence type="inferred from homology"/>
<dbReference type="HAMAP" id="MF_01696">
    <property type="entry name" value="MshB"/>
    <property type="match status" value="1"/>
</dbReference>
<comment type="caution">
    <text evidence="5">The sequence shown here is derived from an EMBL/GenBank/DDBJ whole genome shotgun (WGS) entry which is preliminary data.</text>
</comment>
<dbReference type="InterPro" id="IPR003737">
    <property type="entry name" value="GlcNAc_PI_deacetylase-related"/>
</dbReference>
<dbReference type="RefSeq" id="WP_248824256.1">
    <property type="nucleotide sequence ID" value="NZ_JALKFT010000006.1"/>
</dbReference>
<organism evidence="5 6">
    <name type="scientific">Frankia umida</name>
    <dbReference type="NCBI Taxonomy" id="573489"/>
    <lineage>
        <taxon>Bacteria</taxon>
        <taxon>Bacillati</taxon>
        <taxon>Actinomycetota</taxon>
        <taxon>Actinomycetes</taxon>
        <taxon>Frankiales</taxon>
        <taxon>Frankiaceae</taxon>
        <taxon>Frankia</taxon>
    </lineage>
</organism>
<evidence type="ECO:0000256" key="4">
    <source>
        <dbReference type="HAMAP-Rule" id="MF_01696"/>
    </source>
</evidence>
<comment type="cofactor">
    <cofactor evidence="4">
        <name>Zn(2+)</name>
        <dbReference type="ChEBI" id="CHEBI:29105"/>
    </cofactor>
    <text evidence="4">Binds 1 zinc ion per subunit.</text>
</comment>
<keyword evidence="1 4" id="KW-0479">Metal-binding</keyword>
<evidence type="ECO:0000256" key="2">
    <source>
        <dbReference type="ARBA" id="ARBA00022801"/>
    </source>
</evidence>
<evidence type="ECO:0000313" key="5">
    <source>
        <dbReference type="EMBL" id="MCK9875667.1"/>
    </source>
</evidence>
<dbReference type="PANTHER" id="PTHR12993:SF26">
    <property type="entry name" value="1D-MYO-INOSITOL 2-ACETAMIDO-2-DEOXY-ALPHA-D-GLUCOPYRANOSIDE DEACETYLASE"/>
    <property type="match status" value="1"/>
</dbReference>
<keyword evidence="6" id="KW-1185">Reference proteome</keyword>
<dbReference type="Pfam" id="PF02585">
    <property type="entry name" value="PIG-L"/>
    <property type="match status" value="1"/>
</dbReference>
<dbReference type="SUPFAM" id="SSF102588">
    <property type="entry name" value="LmbE-like"/>
    <property type="match status" value="1"/>
</dbReference>